<dbReference type="KEGG" id="vin:AKJ08_0873"/>
<gene>
    <name evidence="2" type="ORF">AKJ08_0873</name>
</gene>
<feature type="compositionally biased region" description="Basic and acidic residues" evidence="1">
    <location>
        <begin position="10"/>
        <end position="33"/>
    </location>
</feature>
<reference evidence="2 3" key="1">
    <citation type="submission" date="2015-08" db="EMBL/GenBank/DDBJ databases">
        <authorList>
            <person name="Babu N.S."/>
            <person name="Beckwith C.J."/>
            <person name="Beseler K.G."/>
            <person name="Brison A."/>
            <person name="Carone J.V."/>
            <person name="Caskin T.P."/>
            <person name="Diamond M."/>
            <person name="Durham M.E."/>
            <person name="Foxe J.M."/>
            <person name="Go M."/>
            <person name="Henderson B.A."/>
            <person name="Jones I.B."/>
            <person name="McGettigan J.A."/>
            <person name="Micheletti S.J."/>
            <person name="Nasrallah M.E."/>
            <person name="Ortiz D."/>
            <person name="Piller C.R."/>
            <person name="Privatt S.R."/>
            <person name="Schneider S.L."/>
            <person name="Sharp S."/>
            <person name="Smith T.C."/>
            <person name="Stanton J.D."/>
            <person name="Ullery H.E."/>
            <person name="Wilson R.J."/>
            <person name="Serrano M.G."/>
            <person name="Buck G."/>
            <person name="Lee V."/>
            <person name="Wang Y."/>
            <person name="Carvalho R."/>
            <person name="Voegtly L."/>
            <person name="Shi R."/>
            <person name="Duckworth R."/>
            <person name="Johnson A."/>
            <person name="Loviza R."/>
            <person name="Walstead R."/>
            <person name="Shah Z."/>
            <person name="Kiflezghi M."/>
            <person name="Wade K."/>
            <person name="Ball S.L."/>
            <person name="Bradley K.W."/>
            <person name="Asai D.J."/>
            <person name="Bowman C.A."/>
            <person name="Russell D.A."/>
            <person name="Pope W.H."/>
            <person name="Jacobs-Sera D."/>
            <person name="Hendrix R.W."/>
            <person name="Hatfull G.F."/>
        </authorList>
    </citation>
    <scope>NUCLEOTIDE SEQUENCE [LARGE SCALE GENOMIC DNA]</scope>
    <source>
        <strain evidence="2 3">DSM 27710</strain>
    </source>
</reference>
<accession>A0A0K1PAP9</accession>
<organism evidence="2 3">
    <name type="scientific">Vulgatibacter incomptus</name>
    <dbReference type="NCBI Taxonomy" id="1391653"/>
    <lineage>
        <taxon>Bacteria</taxon>
        <taxon>Pseudomonadati</taxon>
        <taxon>Myxococcota</taxon>
        <taxon>Myxococcia</taxon>
        <taxon>Myxococcales</taxon>
        <taxon>Cystobacterineae</taxon>
        <taxon>Vulgatibacteraceae</taxon>
        <taxon>Vulgatibacter</taxon>
    </lineage>
</organism>
<evidence type="ECO:0000313" key="2">
    <source>
        <dbReference type="EMBL" id="AKU90486.1"/>
    </source>
</evidence>
<proteinExistence type="predicted"/>
<protein>
    <submittedName>
        <fullName evidence="2">Uncharacterized protein</fullName>
    </submittedName>
</protein>
<sequence length="162" mass="17175">MKAANPALEKASEKRKDGKPKPRVDGGDVRIRSTDQSGITFQGKNGVEDSVGTAKVPEGFPLDTFGGARVVTSAASGTPGNRKYMVIFELPKGAEIDKVAGFYEKELKEKGVRAERNDFELHGAKTVSLVGKTTDGTVATVHVAANGEDPMNATVTWTPKGE</sequence>
<name>A0A0K1PAP9_9BACT</name>
<evidence type="ECO:0000313" key="3">
    <source>
        <dbReference type="Proteomes" id="UP000055590"/>
    </source>
</evidence>
<dbReference type="Proteomes" id="UP000055590">
    <property type="component" value="Chromosome"/>
</dbReference>
<keyword evidence="3" id="KW-1185">Reference proteome</keyword>
<dbReference type="STRING" id="1391653.AKJ08_0873"/>
<dbReference type="EMBL" id="CP012332">
    <property type="protein sequence ID" value="AKU90486.1"/>
    <property type="molecule type" value="Genomic_DNA"/>
</dbReference>
<dbReference type="AlphaFoldDB" id="A0A0K1PAP9"/>
<evidence type="ECO:0000256" key="1">
    <source>
        <dbReference type="SAM" id="MobiDB-lite"/>
    </source>
</evidence>
<feature type="compositionally biased region" description="Polar residues" evidence="1">
    <location>
        <begin position="34"/>
        <end position="43"/>
    </location>
</feature>
<feature type="region of interest" description="Disordered" evidence="1">
    <location>
        <begin position="1"/>
        <end position="52"/>
    </location>
</feature>